<keyword evidence="2" id="KW-1185">Reference proteome</keyword>
<dbReference type="EMBL" id="LOPV01000068">
    <property type="protein sequence ID" value="KTG30305.1"/>
    <property type="molecule type" value="Genomic_DNA"/>
</dbReference>
<dbReference type="AlphaFoldDB" id="A0A0W1SV51"/>
<evidence type="ECO:0000313" key="2">
    <source>
        <dbReference type="Proteomes" id="UP000053157"/>
    </source>
</evidence>
<accession>A0A0W1SV51</accession>
<dbReference type="Proteomes" id="UP000053157">
    <property type="component" value="Unassembled WGS sequence"/>
</dbReference>
<name>A0A0W1SV51_9EURY</name>
<reference evidence="1 2" key="1">
    <citation type="submission" date="2015-12" db="EMBL/GenBank/DDBJ databases">
        <title>Haloferax profundi sp. nov. isolated from the Discovery deep brine-seawater interface in the Red Sea.</title>
        <authorList>
            <person name="Zhang G."/>
            <person name="Stingl U."/>
            <person name="Rashid M."/>
        </authorList>
    </citation>
    <scope>NUCLEOTIDE SEQUENCE [LARGE SCALE GENOMIC DNA]</scope>
    <source>
        <strain evidence="1 2">SB29</strain>
    </source>
</reference>
<sequence length="79" mass="8775">MSVDGSRVHTYIEAALWHNSKQNDIFVRSRTETSFGTGGNSSSLENELASELIAENDSGLPLALPRRYMFSLEQLEVTV</sequence>
<gene>
    <name evidence="1" type="ORF">AUR66_08470</name>
</gene>
<organism evidence="1 2">
    <name type="scientific">Haloferax profundi</name>
    <dbReference type="NCBI Taxonomy" id="1544718"/>
    <lineage>
        <taxon>Archaea</taxon>
        <taxon>Methanobacteriati</taxon>
        <taxon>Methanobacteriota</taxon>
        <taxon>Stenosarchaea group</taxon>
        <taxon>Halobacteria</taxon>
        <taxon>Halobacteriales</taxon>
        <taxon>Haloferacaceae</taxon>
        <taxon>Haloferax</taxon>
    </lineage>
</organism>
<comment type="caution">
    <text evidence="1">The sequence shown here is derived from an EMBL/GenBank/DDBJ whole genome shotgun (WGS) entry which is preliminary data.</text>
</comment>
<protein>
    <submittedName>
        <fullName evidence="1">Uncharacterized protein</fullName>
    </submittedName>
</protein>
<evidence type="ECO:0000313" key="1">
    <source>
        <dbReference type="EMBL" id="KTG30305.1"/>
    </source>
</evidence>
<proteinExistence type="predicted"/>